<sequence>MAPRTTIIKEHENWRFVLHADNGVKRDGMH</sequence>
<evidence type="ECO:0000313" key="1">
    <source>
        <dbReference type="EMBL" id="CEI63748.1"/>
    </source>
</evidence>
<keyword evidence="2" id="KW-1185">Reference proteome</keyword>
<accession>A0A2L2T282</accession>
<reference evidence="2" key="1">
    <citation type="submission" date="2014-10" db="EMBL/GenBank/DDBJ databases">
        <authorList>
            <person name="King R."/>
        </authorList>
    </citation>
    <scope>NUCLEOTIDE SEQUENCE [LARGE SCALE GENOMIC DNA]</scope>
    <source>
        <strain evidence="2">A3/5</strain>
    </source>
</reference>
<dbReference type="AlphaFoldDB" id="A0A2L2T282"/>
<name>A0A2L2T282_9HYPO</name>
<proteinExistence type="predicted"/>
<evidence type="ECO:0000313" key="2">
    <source>
        <dbReference type="Proteomes" id="UP000245910"/>
    </source>
</evidence>
<protein>
    <submittedName>
        <fullName evidence="1">Uncharacterized protein</fullName>
    </submittedName>
</protein>
<dbReference type="EMBL" id="LN649229">
    <property type="protein sequence ID" value="CEI63748.1"/>
    <property type="molecule type" value="Genomic_DNA"/>
</dbReference>
<dbReference type="Proteomes" id="UP000245910">
    <property type="component" value="Chromosome I"/>
</dbReference>
<organism evidence="1 2">
    <name type="scientific">Fusarium venenatum</name>
    <dbReference type="NCBI Taxonomy" id="56646"/>
    <lineage>
        <taxon>Eukaryota</taxon>
        <taxon>Fungi</taxon>
        <taxon>Dikarya</taxon>
        <taxon>Ascomycota</taxon>
        <taxon>Pezizomycotina</taxon>
        <taxon>Sordariomycetes</taxon>
        <taxon>Hypocreomycetidae</taxon>
        <taxon>Hypocreales</taxon>
        <taxon>Nectriaceae</taxon>
        <taxon>Fusarium</taxon>
    </lineage>
</organism>